<dbReference type="Gene3D" id="6.10.340.10">
    <property type="match status" value="1"/>
</dbReference>
<proteinExistence type="inferred from homology"/>
<sequence>MKLKTRIFLVVPLTVAGMLAVGGIFYFGDRVEDGYQKRQDVAQRIEATTKNIEISFQDARRAELDFLITRQEVDIADHAAAAELTEQRIDNLANIEGEDLPEELADQSALLMSGFQSYRQAFEQLVETQRRLGLDETSGLQGSLRQTVHNAEEKIDTLDEPSLLAKMLMMRRHEKDFIMRGEQKYVDRLDERVSEFKQFPAAMFGSAATRNEVLGLIDAYQADFHRFAEATIAKEAVRADMDAAYKAVAPTFERLKSLASEMLTRSTEAAEEASATVFSAVILVTALALALIGFITVMVARSIGRPLTSTVKALNALADGQTDTRIEGENRKDEIGEIARSFEAYKQLVIRKADEEQAAARDREIEESNRREAEHQRDAERQRDLETAVSELGGALDKLAKGDLTYRIEEPFVDTLDQLRLSFNESAQTLSETLLEIQGSIQTVDANSSEMRSSLEDLSRRTEQQAASLEETSAALEEMTATVDSSSKRAKDATARAHEASHACASSTEVVTKAVSAMDRIEAASNQMASIIGVIDDIAFQTNLLALNAGVEAARAGQAGQGFAVVAQEVRELAQRSADAAREIKGLIAKSTSEVSSGVGLVKETGEALARIAEQVNDINDHISAIATAASEQAIGIAEIHSSVTQMDEVTQRNTAMVEETTAVTHGLANDARALSGLVLRFRLGGEAPAPSRAPRAAKKVELVANDAPRARQGSGKSPVQAMLSKVRTSFSGGSAAAAQDEWAEF</sequence>
<dbReference type="InterPro" id="IPR003660">
    <property type="entry name" value="HAMP_dom"/>
</dbReference>
<feature type="domain" description="HAMP" evidence="8">
    <location>
        <begin position="301"/>
        <end position="354"/>
    </location>
</feature>
<dbReference type="Proteomes" id="UP000281094">
    <property type="component" value="Unassembled WGS sequence"/>
</dbReference>
<dbReference type="CDD" id="cd11386">
    <property type="entry name" value="MCP_signal"/>
    <property type="match status" value="1"/>
</dbReference>
<dbReference type="InterPro" id="IPR051310">
    <property type="entry name" value="MCP_chemotaxis"/>
</dbReference>
<feature type="region of interest" description="Disordered" evidence="5">
    <location>
        <begin position="450"/>
        <end position="474"/>
    </location>
</feature>
<dbReference type="AlphaFoldDB" id="A0A3L7JDE5"/>
<feature type="transmembrane region" description="Helical" evidence="6">
    <location>
        <begin position="7"/>
        <end position="28"/>
    </location>
</feature>
<dbReference type="PANTHER" id="PTHR43531">
    <property type="entry name" value="PROTEIN ICFG"/>
    <property type="match status" value="1"/>
</dbReference>
<keyword evidence="6" id="KW-1133">Transmembrane helix</keyword>
<evidence type="ECO:0000313" key="9">
    <source>
        <dbReference type="EMBL" id="RLQ88777.1"/>
    </source>
</evidence>
<feature type="domain" description="HAMP" evidence="8">
    <location>
        <begin position="383"/>
        <end position="435"/>
    </location>
</feature>
<dbReference type="GO" id="GO:0004888">
    <property type="term" value="F:transmembrane signaling receptor activity"/>
    <property type="evidence" value="ECO:0007669"/>
    <property type="project" value="TreeGrafter"/>
</dbReference>
<keyword evidence="10" id="KW-1185">Reference proteome</keyword>
<evidence type="ECO:0000256" key="5">
    <source>
        <dbReference type="SAM" id="MobiDB-lite"/>
    </source>
</evidence>
<dbReference type="InterPro" id="IPR004089">
    <property type="entry name" value="MCPsignal_dom"/>
</dbReference>
<evidence type="ECO:0000256" key="2">
    <source>
        <dbReference type="ARBA" id="ARBA00022500"/>
    </source>
</evidence>
<comment type="similarity">
    <text evidence="3">Belongs to the methyl-accepting chemotaxis (MCP) protein family.</text>
</comment>
<dbReference type="PROSITE" id="PS50111">
    <property type="entry name" value="CHEMOTAXIS_TRANSDUC_2"/>
    <property type="match status" value="1"/>
</dbReference>
<dbReference type="SMART" id="SM00283">
    <property type="entry name" value="MA"/>
    <property type="match status" value="1"/>
</dbReference>
<dbReference type="SMART" id="SM01358">
    <property type="entry name" value="HBM"/>
    <property type="match status" value="1"/>
</dbReference>
<evidence type="ECO:0000259" key="8">
    <source>
        <dbReference type="PROSITE" id="PS50885"/>
    </source>
</evidence>
<dbReference type="Pfam" id="PF00015">
    <property type="entry name" value="MCPsignal"/>
    <property type="match status" value="1"/>
</dbReference>
<reference evidence="9 10" key="1">
    <citation type="submission" date="2018-10" db="EMBL/GenBank/DDBJ databases">
        <title>Notoacmeibacter sp. M2BS9Y-3-1, whole genome shotgun sequence.</title>
        <authorList>
            <person name="Tuo L."/>
        </authorList>
    </citation>
    <scope>NUCLEOTIDE SEQUENCE [LARGE SCALE GENOMIC DNA]</scope>
    <source>
        <strain evidence="9 10">M2BS9Y-3-1</strain>
    </source>
</reference>
<evidence type="ECO:0000313" key="10">
    <source>
        <dbReference type="Proteomes" id="UP000281094"/>
    </source>
</evidence>
<dbReference type="EMBL" id="RCWN01000001">
    <property type="protein sequence ID" value="RLQ88777.1"/>
    <property type="molecule type" value="Genomic_DNA"/>
</dbReference>
<evidence type="ECO:0000256" key="4">
    <source>
        <dbReference type="PROSITE-ProRule" id="PRU00284"/>
    </source>
</evidence>
<feature type="compositionally biased region" description="Low complexity" evidence="5">
    <location>
        <begin position="464"/>
        <end position="474"/>
    </location>
</feature>
<keyword evidence="2" id="KW-0145">Chemotaxis</keyword>
<dbReference type="GO" id="GO:0005886">
    <property type="term" value="C:plasma membrane"/>
    <property type="evidence" value="ECO:0007669"/>
    <property type="project" value="TreeGrafter"/>
</dbReference>
<dbReference type="FunFam" id="1.10.287.950:FF:000001">
    <property type="entry name" value="Methyl-accepting chemotaxis sensory transducer"/>
    <property type="match status" value="1"/>
</dbReference>
<evidence type="ECO:0000256" key="1">
    <source>
        <dbReference type="ARBA" id="ARBA00004370"/>
    </source>
</evidence>
<evidence type="ECO:0000256" key="3">
    <source>
        <dbReference type="ARBA" id="ARBA00029447"/>
    </source>
</evidence>
<name>A0A3L7JDE5_9HYPH</name>
<dbReference type="SUPFAM" id="SSF58104">
    <property type="entry name" value="Methyl-accepting chemotaxis protein (MCP) signaling domain"/>
    <property type="match status" value="1"/>
</dbReference>
<dbReference type="InterPro" id="IPR032255">
    <property type="entry name" value="HBM"/>
</dbReference>
<feature type="domain" description="Methyl-accepting transducer" evidence="7">
    <location>
        <begin position="440"/>
        <end position="669"/>
    </location>
</feature>
<dbReference type="CDD" id="cd06225">
    <property type="entry name" value="HAMP"/>
    <property type="match status" value="2"/>
</dbReference>
<dbReference type="Gene3D" id="1.10.287.950">
    <property type="entry name" value="Methyl-accepting chemotaxis protein"/>
    <property type="match status" value="1"/>
</dbReference>
<feature type="transmembrane region" description="Helical" evidence="6">
    <location>
        <begin position="277"/>
        <end position="300"/>
    </location>
</feature>
<feature type="region of interest" description="Disordered" evidence="5">
    <location>
        <begin position="360"/>
        <end position="383"/>
    </location>
</feature>
<protein>
    <submittedName>
        <fullName evidence="9">Methyl-accepting chemotaxis protein</fullName>
    </submittedName>
</protein>
<dbReference type="GO" id="GO:0006935">
    <property type="term" value="P:chemotaxis"/>
    <property type="evidence" value="ECO:0007669"/>
    <property type="project" value="UniProtKB-KW"/>
</dbReference>
<evidence type="ECO:0000259" key="7">
    <source>
        <dbReference type="PROSITE" id="PS50111"/>
    </source>
</evidence>
<keyword evidence="4" id="KW-0807">Transducer</keyword>
<keyword evidence="6" id="KW-0472">Membrane</keyword>
<dbReference type="RefSeq" id="WP_121645744.1">
    <property type="nucleotide sequence ID" value="NZ_RCWN01000001.1"/>
</dbReference>
<keyword evidence="6" id="KW-0812">Transmembrane</keyword>
<accession>A0A3L7JDE5</accession>
<organism evidence="9 10">
    <name type="scientific">Notoacmeibacter ruber</name>
    <dbReference type="NCBI Taxonomy" id="2670375"/>
    <lineage>
        <taxon>Bacteria</taxon>
        <taxon>Pseudomonadati</taxon>
        <taxon>Pseudomonadota</taxon>
        <taxon>Alphaproteobacteria</taxon>
        <taxon>Hyphomicrobiales</taxon>
        <taxon>Notoacmeibacteraceae</taxon>
        <taxon>Notoacmeibacter</taxon>
    </lineage>
</organism>
<feature type="compositionally biased region" description="Basic and acidic residues" evidence="5">
    <location>
        <begin position="453"/>
        <end position="463"/>
    </location>
</feature>
<gene>
    <name evidence="9" type="ORF">D8780_11700</name>
</gene>
<comment type="subcellular location">
    <subcellularLocation>
        <location evidence="1">Membrane</location>
    </subcellularLocation>
</comment>
<dbReference type="SUPFAM" id="SSF158472">
    <property type="entry name" value="HAMP domain-like"/>
    <property type="match status" value="1"/>
</dbReference>
<dbReference type="Pfam" id="PF00672">
    <property type="entry name" value="HAMP"/>
    <property type="match status" value="2"/>
</dbReference>
<evidence type="ECO:0000256" key="6">
    <source>
        <dbReference type="SAM" id="Phobius"/>
    </source>
</evidence>
<dbReference type="PANTHER" id="PTHR43531:SF11">
    <property type="entry name" value="METHYL-ACCEPTING CHEMOTAXIS PROTEIN 3"/>
    <property type="match status" value="1"/>
</dbReference>
<dbReference type="SMART" id="SM00304">
    <property type="entry name" value="HAMP"/>
    <property type="match status" value="2"/>
</dbReference>
<dbReference type="PROSITE" id="PS50885">
    <property type="entry name" value="HAMP"/>
    <property type="match status" value="2"/>
</dbReference>
<comment type="caution">
    <text evidence="9">The sequence shown here is derived from an EMBL/GenBank/DDBJ whole genome shotgun (WGS) entry which is preliminary data.</text>
</comment>
<dbReference type="GO" id="GO:0007165">
    <property type="term" value="P:signal transduction"/>
    <property type="evidence" value="ECO:0007669"/>
    <property type="project" value="UniProtKB-KW"/>
</dbReference>